<feature type="compositionally biased region" description="Polar residues" evidence="1">
    <location>
        <begin position="220"/>
        <end position="243"/>
    </location>
</feature>
<feature type="compositionally biased region" description="Basic and acidic residues" evidence="1">
    <location>
        <begin position="319"/>
        <end position="329"/>
    </location>
</feature>
<accession>A0A4Z2IP98</accession>
<feature type="compositionally biased region" description="Basic and acidic residues" evidence="1">
    <location>
        <begin position="126"/>
        <end position="147"/>
    </location>
</feature>
<proteinExistence type="predicted"/>
<feature type="region of interest" description="Disordered" evidence="1">
    <location>
        <begin position="417"/>
        <end position="438"/>
    </location>
</feature>
<evidence type="ECO:0000313" key="3">
    <source>
        <dbReference type="Proteomes" id="UP000314294"/>
    </source>
</evidence>
<dbReference type="OrthoDB" id="6077919at2759"/>
<keyword evidence="3" id="KW-1185">Reference proteome</keyword>
<dbReference type="AlphaFoldDB" id="A0A4Z2IP98"/>
<comment type="caution">
    <text evidence="2">The sequence shown here is derived from an EMBL/GenBank/DDBJ whole genome shotgun (WGS) entry which is preliminary data.</text>
</comment>
<feature type="region of interest" description="Disordered" evidence="1">
    <location>
        <begin position="302"/>
        <end position="339"/>
    </location>
</feature>
<gene>
    <name evidence="2" type="ORF">EYF80_010060</name>
</gene>
<feature type="compositionally biased region" description="Polar residues" evidence="1">
    <location>
        <begin position="330"/>
        <end position="339"/>
    </location>
</feature>
<protein>
    <submittedName>
        <fullName evidence="2">Uncharacterized protein</fullName>
    </submittedName>
</protein>
<sequence>MQKQQIQRKLDTHSSICCSDRLEALSETLDSSKHANMGCDRAGPSGDSAPTQERTEDVISSTPSEKQLAPFTSVSSNIQVERPKDTPAVPTHIQSPTAGITEGCVAQKEPQTLGWIGTPATPGRPDVAEGRPKQSQEARRANRQHAEGEDENGGFKANWSSGRRDQAESTCTYTCLTEMPEEEDAAIKADLFKHAWQSEHHLQHLSQMHSGMSEYPPRSPQRTPNNLNSPASGSQSDILNSPQLPLDMNNFGFSQQHWESSSIHHQQVSCDPSVSRCVNAQSADTQNFSQSKSVNLQNQAFPHRDRTQSSITPVQQGHTDAKLTMDSHRSPSVSPDSHSAQVGRAAAGWTGLNKNVLDNNAAPPSEPFTFPEPFDYNDTKDGAPNEDNKYQSFFLSGQLNVFQPVECLFSGVRPVQSCQNHTEDTSSSDDEGKLIIEL</sequence>
<reference evidence="2 3" key="1">
    <citation type="submission" date="2019-03" db="EMBL/GenBank/DDBJ databases">
        <title>First draft genome of Liparis tanakae, snailfish: a comprehensive survey of snailfish specific genes.</title>
        <authorList>
            <person name="Kim W."/>
            <person name="Song I."/>
            <person name="Jeong J.-H."/>
            <person name="Kim D."/>
            <person name="Kim S."/>
            <person name="Ryu S."/>
            <person name="Song J.Y."/>
            <person name="Lee S.K."/>
        </authorList>
    </citation>
    <scope>NUCLEOTIDE SEQUENCE [LARGE SCALE GENOMIC DNA]</scope>
    <source>
        <tissue evidence="2">Muscle</tissue>
    </source>
</reference>
<feature type="region of interest" description="Disordered" evidence="1">
    <location>
        <begin position="111"/>
        <end position="169"/>
    </location>
</feature>
<feature type="region of interest" description="Disordered" evidence="1">
    <location>
        <begin position="206"/>
        <end position="243"/>
    </location>
</feature>
<feature type="compositionally biased region" description="Polar residues" evidence="1">
    <location>
        <begin position="48"/>
        <end position="79"/>
    </location>
</feature>
<feature type="region of interest" description="Disordered" evidence="1">
    <location>
        <begin position="33"/>
        <end position="96"/>
    </location>
</feature>
<evidence type="ECO:0000313" key="2">
    <source>
        <dbReference type="EMBL" id="TNN79686.1"/>
    </source>
</evidence>
<evidence type="ECO:0000256" key="1">
    <source>
        <dbReference type="SAM" id="MobiDB-lite"/>
    </source>
</evidence>
<name>A0A4Z2IP98_9TELE</name>
<dbReference type="EMBL" id="SRLO01000062">
    <property type="protein sequence ID" value="TNN79686.1"/>
    <property type="molecule type" value="Genomic_DNA"/>
</dbReference>
<dbReference type="Proteomes" id="UP000314294">
    <property type="component" value="Unassembled WGS sequence"/>
</dbReference>
<feature type="compositionally biased region" description="Polar residues" evidence="1">
    <location>
        <begin position="308"/>
        <end position="318"/>
    </location>
</feature>
<organism evidence="2 3">
    <name type="scientific">Liparis tanakae</name>
    <name type="common">Tanaka's snailfish</name>
    <dbReference type="NCBI Taxonomy" id="230148"/>
    <lineage>
        <taxon>Eukaryota</taxon>
        <taxon>Metazoa</taxon>
        <taxon>Chordata</taxon>
        <taxon>Craniata</taxon>
        <taxon>Vertebrata</taxon>
        <taxon>Euteleostomi</taxon>
        <taxon>Actinopterygii</taxon>
        <taxon>Neopterygii</taxon>
        <taxon>Teleostei</taxon>
        <taxon>Neoteleostei</taxon>
        <taxon>Acanthomorphata</taxon>
        <taxon>Eupercaria</taxon>
        <taxon>Perciformes</taxon>
        <taxon>Cottioidei</taxon>
        <taxon>Cottales</taxon>
        <taxon>Liparidae</taxon>
        <taxon>Liparis</taxon>
    </lineage>
</organism>